<feature type="region of interest" description="Disordered" evidence="4">
    <location>
        <begin position="1361"/>
        <end position="1401"/>
    </location>
</feature>
<dbReference type="Proteomes" id="UP000796880">
    <property type="component" value="Unassembled WGS sequence"/>
</dbReference>
<evidence type="ECO:0000313" key="7">
    <source>
        <dbReference type="Proteomes" id="UP000796880"/>
    </source>
</evidence>
<feature type="region of interest" description="Disordered" evidence="4">
    <location>
        <begin position="95"/>
        <end position="156"/>
    </location>
</feature>
<reference evidence="6" key="1">
    <citation type="submission" date="2020-03" db="EMBL/GenBank/DDBJ databases">
        <title>A high-quality chromosome-level genome assembly of a woody plant with both climbing and erect habits, Rhamnella rubrinervis.</title>
        <authorList>
            <person name="Lu Z."/>
            <person name="Yang Y."/>
            <person name="Zhu X."/>
            <person name="Sun Y."/>
        </authorList>
    </citation>
    <scope>NUCLEOTIDE SEQUENCE</scope>
    <source>
        <strain evidence="6">BYM</strain>
        <tissue evidence="6">Leaf</tissue>
    </source>
</reference>
<evidence type="ECO:0000256" key="1">
    <source>
        <dbReference type="ARBA" id="ARBA00022723"/>
    </source>
</evidence>
<dbReference type="PANTHER" id="PTHR46524">
    <property type="entry name" value="CW-TYPE ZINC FINGER"/>
    <property type="match status" value="1"/>
</dbReference>
<dbReference type="PROSITE" id="PS51050">
    <property type="entry name" value="ZF_CW"/>
    <property type="match status" value="1"/>
</dbReference>
<feature type="compositionally biased region" description="Basic and acidic residues" evidence="4">
    <location>
        <begin position="910"/>
        <end position="929"/>
    </location>
</feature>
<feature type="region of interest" description="Disordered" evidence="4">
    <location>
        <begin position="1598"/>
        <end position="1617"/>
    </location>
</feature>
<dbReference type="InterPro" id="IPR056406">
    <property type="entry name" value="THD_CWZF3/5/7"/>
</dbReference>
<accession>A0A8K0GW15</accession>
<feature type="compositionally biased region" description="Low complexity" evidence="4">
    <location>
        <begin position="1381"/>
        <end position="1398"/>
    </location>
</feature>
<feature type="region of interest" description="Disordered" evidence="4">
    <location>
        <begin position="750"/>
        <end position="929"/>
    </location>
</feature>
<feature type="compositionally biased region" description="Basic and acidic residues" evidence="4">
    <location>
        <begin position="320"/>
        <end position="334"/>
    </location>
</feature>
<feature type="region of interest" description="Disordered" evidence="4">
    <location>
        <begin position="320"/>
        <end position="353"/>
    </location>
</feature>
<feature type="region of interest" description="Disordered" evidence="4">
    <location>
        <begin position="218"/>
        <end position="247"/>
    </location>
</feature>
<evidence type="ECO:0000259" key="5">
    <source>
        <dbReference type="PROSITE" id="PS51050"/>
    </source>
</evidence>
<feature type="compositionally biased region" description="Polar residues" evidence="4">
    <location>
        <begin position="1202"/>
        <end position="1218"/>
    </location>
</feature>
<name>A0A8K0GW15_9ROSA</name>
<feature type="compositionally biased region" description="Polar residues" evidence="4">
    <location>
        <begin position="335"/>
        <end position="344"/>
    </location>
</feature>
<dbReference type="Pfam" id="PF07496">
    <property type="entry name" value="zf-CW"/>
    <property type="match status" value="1"/>
</dbReference>
<evidence type="ECO:0000256" key="4">
    <source>
        <dbReference type="SAM" id="MobiDB-lite"/>
    </source>
</evidence>
<feature type="region of interest" description="Disordered" evidence="4">
    <location>
        <begin position="503"/>
        <end position="535"/>
    </location>
</feature>
<dbReference type="EMBL" id="VOIH02000010">
    <property type="protein sequence ID" value="KAF3436405.1"/>
    <property type="molecule type" value="Genomic_DNA"/>
</dbReference>
<gene>
    <name evidence="6" type="ORF">FNV43_RR23497</name>
</gene>
<keyword evidence="2" id="KW-0863">Zinc-finger</keyword>
<organism evidence="6 7">
    <name type="scientific">Rhamnella rubrinervis</name>
    <dbReference type="NCBI Taxonomy" id="2594499"/>
    <lineage>
        <taxon>Eukaryota</taxon>
        <taxon>Viridiplantae</taxon>
        <taxon>Streptophyta</taxon>
        <taxon>Embryophyta</taxon>
        <taxon>Tracheophyta</taxon>
        <taxon>Spermatophyta</taxon>
        <taxon>Magnoliopsida</taxon>
        <taxon>eudicotyledons</taxon>
        <taxon>Gunneridae</taxon>
        <taxon>Pentapetalae</taxon>
        <taxon>rosids</taxon>
        <taxon>fabids</taxon>
        <taxon>Rosales</taxon>
        <taxon>Rhamnaceae</taxon>
        <taxon>rhamnoid group</taxon>
        <taxon>Rhamneae</taxon>
        <taxon>Rhamnella</taxon>
    </lineage>
</organism>
<protein>
    <recommendedName>
        <fullName evidence="5">CW-type domain-containing protein</fullName>
    </recommendedName>
</protein>
<feature type="compositionally biased region" description="Polar residues" evidence="4">
    <location>
        <begin position="1028"/>
        <end position="1045"/>
    </location>
</feature>
<feature type="region of interest" description="Disordered" evidence="4">
    <location>
        <begin position="1202"/>
        <end position="1260"/>
    </location>
</feature>
<feature type="compositionally biased region" description="Basic and acidic residues" evidence="4">
    <location>
        <begin position="1457"/>
        <end position="1471"/>
    </location>
</feature>
<feature type="compositionally biased region" description="Polar residues" evidence="4">
    <location>
        <begin position="109"/>
        <end position="150"/>
    </location>
</feature>
<feature type="compositionally biased region" description="Polar residues" evidence="4">
    <location>
        <begin position="970"/>
        <end position="985"/>
    </location>
</feature>
<dbReference type="GO" id="GO:0008270">
    <property type="term" value="F:zinc ion binding"/>
    <property type="evidence" value="ECO:0007669"/>
    <property type="project" value="UniProtKB-KW"/>
</dbReference>
<feature type="compositionally biased region" description="Basic and acidic residues" evidence="4">
    <location>
        <begin position="450"/>
        <end position="463"/>
    </location>
</feature>
<feature type="compositionally biased region" description="Polar residues" evidence="4">
    <location>
        <begin position="772"/>
        <end position="805"/>
    </location>
</feature>
<feature type="compositionally biased region" description="Basic residues" evidence="4">
    <location>
        <begin position="1446"/>
        <end position="1456"/>
    </location>
</feature>
<feature type="compositionally biased region" description="Basic and acidic residues" evidence="4">
    <location>
        <begin position="416"/>
        <end position="427"/>
    </location>
</feature>
<feature type="compositionally biased region" description="Basic and acidic residues" evidence="4">
    <location>
        <begin position="230"/>
        <end position="240"/>
    </location>
</feature>
<feature type="compositionally biased region" description="Basic and acidic residues" evidence="4">
    <location>
        <begin position="1247"/>
        <end position="1260"/>
    </location>
</feature>
<feature type="region of interest" description="Disordered" evidence="4">
    <location>
        <begin position="951"/>
        <end position="1103"/>
    </location>
</feature>
<feature type="compositionally biased region" description="Basic and acidic residues" evidence="4">
    <location>
        <begin position="1132"/>
        <end position="1152"/>
    </location>
</feature>
<feature type="region of interest" description="Disordered" evidence="4">
    <location>
        <begin position="1119"/>
        <end position="1155"/>
    </location>
</feature>
<feature type="compositionally biased region" description="Basic and acidic residues" evidence="4">
    <location>
        <begin position="957"/>
        <end position="969"/>
    </location>
</feature>
<feature type="compositionally biased region" description="Basic and acidic residues" evidence="4">
    <location>
        <begin position="822"/>
        <end position="876"/>
    </location>
</feature>
<feature type="region of interest" description="Disordered" evidence="4">
    <location>
        <begin position="402"/>
        <end position="466"/>
    </location>
</feature>
<evidence type="ECO:0000256" key="3">
    <source>
        <dbReference type="ARBA" id="ARBA00022833"/>
    </source>
</evidence>
<evidence type="ECO:0000313" key="6">
    <source>
        <dbReference type="EMBL" id="KAF3436405.1"/>
    </source>
</evidence>
<feature type="compositionally biased region" description="Basic and acidic residues" evidence="4">
    <location>
        <begin position="503"/>
        <end position="515"/>
    </location>
</feature>
<dbReference type="OrthoDB" id="757982at2759"/>
<proteinExistence type="predicted"/>
<comment type="caution">
    <text evidence="6">The sequence shown here is derived from an EMBL/GenBank/DDBJ whole genome shotgun (WGS) entry which is preliminary data.</text>
</comment>
<dbReference type="Gene3D" id="3.30.40.100">
    <property type="match status" value="1"/>
</dbReference>
<feature type="compositionally biased region" description="Polar residues" evidence="4">
    <location>
        <begin position="753"/>
        <end position="764"/>
    </location>
</feature>
<dbReference type="InterPro" id="IPR055300">
    <property type="entry name" value="CWZF3/5/7"/>
</dbReference>
<keyword evidence="3" id="KW-0862">Zinc</keyword>
<feature type="domain" description="CW-type" evidence="5">
    <location>
        <begin position="661"/>
        <end position="714"/>
    </location>
</feature>
<feature type="region of interest" description="Disordered" evidence="4">
    <location>
        <begin position="1434"/>
        <end position="1474"/>
    </location>
</feature>
<sequence length="1718" mass="187710">MISVGCRDARKGIGLGFGGREMEDTELEEGEACSYQNNEDYDASIDPDIDLSYLDEKLQDVLGHFQKDFEGGVSLESLGAKFGGYGSFLPAYQRSPVGSHPRTPPKVQKYSTLRSPNNLQLEGSRSNNVGTLSAPQSVGHQPASTSSTSLPALKAPSVDDLGKQEVRMAAACAEDLTPRFDSVNNRSTNVADQKTLKVRIKVGTENLSTRKNAAIYSGLGLDDSPSSSMDDSHSESEGISHEPQNVPFESPTSILQIMTSFPVRDGLLLSPLPDDLVHLIEKEKLPKEARYVPLTRVGQESFDLLMNGSDAVKGGLKMLGEKNMKPDERNDNSAESKSGNNGDTKNGIGGVSKKESDFDVLSCEELVSKTLKLPILSNSYSTSGDMIKSRGTNNRGVVKDKVFPDRAEEGPMEPTFTREDGSVEKRKASSTGKGLKDRKASSLNEIPVHPNKESQQKGEKNYDIAKSGSNVAKGRKALNSEIMDSSKQKANQKAILLEQDMRLHPGKEHPIPGEKKKSKGSHGTPVKEVPKENLNVGSSVVPKIKKGIHTENYTSNSDSENIKLRKDTGRNVDRYKDFFGELEEEEEENQMDPLEDKLKESDVFTKSLSAINNASKEAPGANNKFDKPSTSESYPIMASNLAPRCGNGAISDAAPATGAPVVIKENWVACDKCQKWRLLPLGINPNDLPEKWLCSMLSWLPGLNRCSVSEEETTKALIALYQLPPPDSQNNLHNNPGGYFTGAMMASFKHPDQTPQNFGLNTVLGSGKKQHSTINEGPTQSSSSVKKNMQASVKSRSLNDVNNSPLVAESDHLPLSKSSDLTVDKQNHKYKEKHRVVEPHADGGDTKSLKMRSRRDSDQDSSRASKKIKTEFKNITDEDWASDHSGAAGKVRPSSSNGFPASSAGKGRTKHLDCSSSKDSKDSKFDVTDRLQDSITKSKVKVEVSLDGGSIEMGNTEARDSAKKGKSKEFQNGSLPSTRNLQDSTVFVKEEFSENDYRKEKKARTRSEGKESSGSKGHGRTDKKSSHMKNQQLGQDNGSILSQRSLEGMDSLKKDLGSIQASLAATSSSSKVSGSHKTKSSFQEVKGSPVESVSSSPMRISNPDKLTSVARDLSVKDDFQNAGHLANGSPKRSYDGEDFGRSEQTRAGKEKTSTVARHGSLEYSVHDFQDRDFNHIGSKARNQASSPDIMKNQYSVNSAVDNSVQDTQHPSKTLNSDQFGGVERQSDCRYRANGSHSRKSGKGSSSRLKEKNWSSKSDLDMDRVKSSDVLCEPHKFSPSCQVKPRDGKNKLLENFGDKSDEIENKFLIRKDFTGDLSSENSKRESQLNLGEHGGVDMKVDAICSKDAVVPKQSLLQECNEEKSLKKSISDKTDQMERVSGRGRSLPLPPSGGSQSEGLTRCPRPVTGFHKGNGADALQVDAVEGNDVLKVHKQIKKADDQNGSRHISSRHATKNGHRARDLDTPSPVRRDSSSQAAIALKEARDLKRMADRFKNSGSTTERTGLYLQAALKFLHGASLLEPSNSETAKHNEMLQSTQIYSSTAKLCEFCAHEYEKSKDMAAAALAYKCVEVAYMRVIYSSHSFVSRERHELQRALQMIPPGESPSSSASDVDNLNNPTTVDKVAIPKGVSSPQVAANHVISGRNRTNFLRMLNFTQDVHFAMEASRKSRIAFAAANANMGEAKYAEGISSIKKALDFNFQDIDGLLRLLRLAMEAISR</sequence>
<feature type="compositionally biased region" description="Low complexity" evidence="4">
    <location>
        <begin position="1058"/>
        <end position="1073"/>
    </location>
</feature>
<keyword evidence="1" id="KW-0479">Metal-binding</keyword>
<keyword evidence="7" id="KW-1185">Reference proteome</keyword>
<dbReference type="PANTHER" id="PTHR46524:SF7">
    <property type="entry name" value="CW-TYPE ZINC FINGER"/>
    <property type="match status" value="1"/>
</dbReference>
<evidence type="ECO:0000256" key="2">
    <source>
        <dbReference type="ARBA" id="ARBA00022771"/>
    </source>
</evidence>
<dbReference type="InterPro" id="IPR011124">
    <property type="entry name" value="Znf_CW"/>
</dbReference>
<feature type="compositionally biased region" description="Basic and acidic residues" evidence="4">
    <location>
        <begin position="1361"/>
        <end position="1379"/>
    </location>
</feature>
<dbReference type="Pfam" id="PF24756">
    <property type="entry name" value="THD_CWZF3-5-7"/>
    <property type="match status" value="1"/>
</dbReference>
<feature type="compositionally biased region" description="Basic and acidic residues" evidence="4">
    <location>
        <begin position="988"/>
        <end position="1025"/>
    </location>
</feature>
<feature type="compositionally biased region" description="Polar residues" evidence="4">
    <location>
        <begin position="1603"/>
        <end position="1617"/>
    </location>
</feature>